<feature type="transmembrane region" description="Helical" evidence="8">
    <location>
        <begin position="143"/>
        <end position="165"/>
    </location>
</feature>
<keyword evidence="7 8" id="KW-0472">Membrane</keyword>
<feature type="transmembrane region" description="Helical" evidence="8">
    <location>
        <begin position="303"/>
        <end position="321"/>
    </location>
</feature>
<dbReference type="InterPro" id="IPR004761">
    <property type="entry name" value="Spore_GerAB"/>
</dbReference>
<sequence length="363" mass="41549">MNHSSDKISSIQAIFILVTAVGVLDHVIIMPTLLESSGRDAWITVLFSAILFLLWLPIIYVIMKRTHQEHLYQWLKNRWGKVIATIIISFIVLELFLMISMTLRDVTYWANISYLPETPNFVLVITLITVCFYAAYSGIRVIAIVNGILLPVVILLGLFVAIANFQHKDYSLLFPVFEQGLQRPLSGMLYAGSGFVGITLLVIMQHQLKSKIRLLPLYLTGLTLIILMLGPLIGAIIEFGPYEASRLRFPAFEEWRLVTFGRYLENVDFLSIYQWLVGSFVRISIALFLLPDLLLIQTKKKRFYLLLFISGTIIIISQIPISDLQFITYLAKFYLPYTFITSVTISFLFFFATFGKSERMKSQ</sequence>
<feature type="transmembrane region" description="Helical" evidence="8">
    <location>
        <begin position="215"/>
        <end position="237"/>
    </location>
</feature>
<feature type="transmembrane region" description="Helical" evidence="8">
    <location>
        <begin position="333"/>
        <end position="354"/>
    </location>
</feature>
<dbReference type="Proteomes" id="UP000294937">
    <property type="component" value="Unassembled WGS sequence"/>
</dbReference>
<comment type="similarity">
    <text evidence="2">Belongs to the amino acid-polyamine-organocation (APC) superfamily. Spore germination protein (SGP) (TC 2.A.3.9) family.</text>
</comment>
<evidence type="ECO:0000256" key="3">
    <source>
        <dbReference type="ARBA" id="ARBA00022448"/>
    </source>
</evidence>
<evidence type="ECO:0000313" key="10">
    <source>
        <dbReference type="Proteomes" id="UP000294937"/>
    </source>
</evidence>
<evidence type="ECO:0000256" key="6">
    <source>
        <dbReference type="ARBA" id="ARBA00022989"/>
    </source>
</evidence>
<feature type="transmembrane region" description="Helical" evidence="8">
    <location>
        <begin position="185"/>
        <end position="203"/>
    </location>
</feature>
<dbReference type="PANTHER" id="PTHR34975">
    <property type="entry name" value="SPORE GERMINATION PROTEIN A2"/>
    <property type="match status" value="1"/>
</dbReference>
<feature type="transmembrane region" description="Helical" evidence="8">
    <location>
        <begin position="12"/>
        <end position="29"/>
    </location>
</feature>
<evidence type="ECO:0000256" key="1">
    <source>
        <dbReference type="ARBA" id="ARBA00004141"/>
    </source>
</evidence>
<keyword evidence="3" id="KW-0813">Transport</keyword>
<evidence type="ECO:0000313" key="9">
    <source>
        <dbReference type="EMBL" id="TCS96649.1"/>
    </source>
</evidence>
<feature type="transmembrane region" description="Helical" evidence="8">
    <location>
        <begin position="82"/>
        <end position="99"/>
    </location>
</feature>
<feature type="transmembrane region" description="Helical" evidence="8">
    <location>
        <begin position="119"/>
        <end position="136"/>
    </location>
</feature>
<dbReference type="GO" id="GO:0009847">
    <property type="term" value="P:spore germination"/>
    <property type="evidence" value="ECO:0007669"/>
    <property type="project" value="InterPro"/>
</dbReference>
<comment type="subcellular location">
    <subcellularLocation>
        <location evidence="1">Membrane</location>
        <topology evidence="1">Multi-pass membrane protein</topology>
    </subcellularLocation>
</comment>
<comment type="caution">
    <text evidence="9">The sequence shown here is derived from an EMBL/GenBank/DDBJ whole genome shotgun (WGS) entry which is preliminary data.</text>
</comment>
<dbReference type="OrthoDB" id="2381188at2"/>
<feature type="transmembrane region" description="Helical" evidence="8">
    <location>
        <begin position="272"/>
        <end position="291"/>
    </location>
</feature>
<dbReference type="NCBIfam" id="TIGR00912">
    <property type="entry name" value="2A0309"/>
    <property type="match status" value="1"/>
</dbReference>
<dbReference type="AlphaFoldDB" id="A0A4R3LA91"/>
<evidence type="ECO:0000256" key="2">
    <source>
        <dbReference type="ARBA" id="ARBA00007998"/>
    </source>
</evidence>
<accession>A0A4R3LA91</accession>
<dbReference type="GO" id="GO:0016020">
    <property type="term" value="C:membrane"/>
    <property type="evidence" value="ECO:0007669"/>
    <property type="project" value="UniProtKB-SubCell"/>
</dbReference>
<evidence type="ECO:0000256" key="7">
    <source>
        <dbReference type="ARBA" id="ARBA00023136"/>
    </source>
</evidence>
<dbReference type="PANTHER" id="PTHR34975:SF2">
    <property type="entry name" value="SPORE GERMINATION PROTEIN A2"/>
    <property type="match status" value="1"/>
</dbReference>
<feature type="transmembrane region" description="Helical" evidence="8">
    <location>
        <begin position="41"/>
        <end position="62"/>
    </location>
</feature>
<organism evidence="9 10">
    <name type="scientific">Hazenella coriacea</name>
    <dbReference type="NCBI Taxonomy" id="1179467"/>
    <lineage>
        <taxon>Bacteria</taxon>
        <taxon>Bacillati</taxon>
        <taxon>Bacillota</taxon>
        <taxon>Bacilli</taxon>
        <taxon>Bacillales</taxon>
        <taxon>Thermoactinomycetaceae</taxon>
        <taxon>Hazenella</taxon>
    </lineage>
</organism>
<proteinExistence type="inferred from homology"/>
<evidence type="ECO:0000256" key="8">
    <source>
        <dbReference type="SAM" id="Phobius"/>
    </source>
</evidence>
<keyword evidence="6 8" id="KW-1133">Transmembrane helix</keyword>
<protein>
    <submittedName>
        <fullName evidence="9">Spore germination protein (Amino acid permease)</fullName>
    </submittedName>
</protein>
<dbReference type="RefSeq" id="WP_131923049.1">
    <property type="nucleotide sequence ID" value="NZ_SMAG01000001.1"/>
</dbReference>
<reference evidence="9 10" key="1">
    <citation type="submission" date="2019-03" db="EMBL/GenBank/DDBJ databases">
        <title>Genomic Encyclopedia of Type Strains, Phase IV (KMG-IV): sequencing the most valuable type-strain genomes for metagenomic binning, comparative biology and taxonomic classification.</title>
        <authorList>
            <person name="Goeker M."/>
        </authorList>
    </citation>
    <scope>NUCLEOTIDE SEQUENCE [LARGE SCALE GENOMIC DNA]</scope>
    <source>
        <strain evidence="9 10">DSM 45707</strain>
    </source>
</reference>
<evidence type="ECO:0000256" key="5">
    <source>
        <dbReference type="ARBA" id="ARBA00022692"/>
    </source>
</evidence>
<dbReference type="EMBL" id="SMAG01000001">
    <property type="protein sequence ID" value="TCS96649.1"/>
    <property type="molecule type" value="Genomic_DNA"/>
</dbReference>
<keyword evidence="5 8" id="KW-0812">Transmembrane</keyword>
<dbReference type="Pfam" id="PF03845">
    <property type="entry name" value="Spore_permease"/>
    <property type="match status" value="1"/>
</dbReference>
<keyword evidence="10" id="KW-1185">Reference proteome</keyword>
<gene>
    <name evidence="9" type="ORF">EDD58_101285</name>
</gene>
<evidence type="ECO:0000256" key="4">
    <source>
        <dbReference type="ARBA" id="ARBA00022544"/>
    </source>
</evidence>
<name>A0A4R3LA91_9BACL</name>
<keyword evidence="4" id="KW-0309">Germination</keyword>